<keyword evidence="6" id="KW-1185">Reference proteome</keyword>
<dbReference type="PANTHER" id="PTHR44688">
    <property type="entry name" value="DNA-BINDING TRANSCRIPTIONAL ACTIVATOR DEVR_DOSR"/>
    <property type="match status" value="1"/>
</dbReference>
<reference evidence="5" key="1">
    <citation type="submission" date="2021-04" db="EMBL/GenBank/DDBJ databases">
        <title>Pseudonocardia sp. nov., isolated from sandy soil of mangrove forest.</title>
        <authorList>
            <person name="Zan Z."/>
            <person name="Huang R."/>
            <person name="Liu W."/>
        </authorList>
    </citation>
    <scope>NUCLEOTIDE SEQUENCE</scope>
    <source>
        <strain evidence="5">S2-4</strain>
    </source>
</reference>
<dbReference type="SUPFAM" id="SSF46894">
    <property type="entry name" value="C-terminal effector domain of the bipartite response regulators"/>
    <property type="match status" value="1"/>
</dbReference>
<keyword evidence="3" id="KW-0804">Transcription</keyword>
<evidence type="ECO:0000256" key="2">
    <source>
        <dbReference type="ARBA" id="ARBA00023125"/>
    </source>
</evidence>
<proteinExistence type="predicted"/>
<comment type="caution">
    <text evidence="5">The sequence shown here is derived from an EMBL/GenBank/DDBJ whole genome shotgun (WGS) entry which is preliminary data.</text>
</comment>
<dbReference type="InterPro" id="IPR016032">
    <property type="entry name" value="Sig_transdc_resp-reg_C-effctor"/>
</dbReference>
<evidence type="ECO:0000313" key="5">
    <source>
        <dbReference type="EMBL" id="MCO1656446.1"/>
    </source>
</evidence>
<dbReference type="PRINTS" id="PR00038">
    <property type="entry name" value="HTHLUXR"/>
</dbReference>
<dbReference type="PROSITE" id="PS50043">
    <property type="entry name" value="HTH_LUXR_2"/>
    <property type="match status" value="1"/>
</dbReference>
<dbReference type="Pfam" id="PF00196">
    <property type="entry name" value="GerE"/>
    <property type="match status" value="1"/>
</dbReference>
<dbReference type="RefSeq" id="WP_252439162.1">
    <property type="nucleotide sequence ID" value="NZ_JAGSOV010000034.1"/>
</dbReference>
<evidence type="ECO:0000313" key="6">
    <source>
        <dbReference type="Proteomes" id="UP001165283"/>
    </source>
</evidence>
<feature type="domain" description="HTH luxR-type" evidence="4">
    <location>
        <begin position="44"/>
        <end position="109"/>
    </location>
</feature>
<accession>A0ABT1A0B4</accession>
<evidence type="ECO:0000256" key="1">
    <source>
        <dbReference type="ARBA" id="ARBA00023015"/>
    </source>
</evidence>
<gene>
    <name evidence="5" type="ORF">KDL28_15400</name>
</gene>
<evidence type="ECO:0000256" key="3">
    <source>
        <dbReference type="ARBA" id="ARBA00023163"/>
    </source>
</evidence>
<protein>
    <submittedName>
        <fullName evidence="5">Helix-turn-helix transcriptional regulator</fullName>
    </submittedName>
</protein>
<dbReference type="SMART" id="SM00421">
    <property type="entry name" value="HTH_LUXR"/>
    <property type="match status" value="1"/>
</dbReference>
<sequence>MPETECCRGARHRLGADEYGAAHPHGAAQHLDDVVDLVLDGPRPHEASTPLTTREHQVAELVAQGETNKEISRALVVALRTAEAHVEHIRGKLGVSSRSQIAAWVVEHRGTAAPPGRT</sequence>
<keyword evidence="1" id="KW-0805">Transcription regulation</keyword>
<dbReference type="InterPro" id="IPR000792">
    <property type="entry name" value="Tscrpt_reg_LuxR_C"/>
</dbReference>
<dbReference type="PANTHER" id="PTHR44688:SF16">
    <property type="entry name" value="DNA-BINDING TRANSCRIPTIONAL ACTIVATOR DEVR_DOSR"/>
    <property type="match status" value="1"/>
</dbReference>
<dbReference type="Gene3D" id="1.10.10.10">
    <property type="entry name" value="Winged helix-like DNA-binding domain superfamily/Winged helix DNA-binding domain"/>
    <property type="match status" value="1"/>
</dbReference>
<organism evidence="5 6">
    <name type="scientific">Pseudonocardia humida</name>
    <dbReference type="NCBI Taxonomy" id="2800819"/>
    <lineage>
        <taxon>Bacteria</taxon>
        <taxon>Bacillati</taxon>
        <taxon>Actinomycetota</taxon>
        <taxon>Actinomycetes</taxon>
        <taxon>Pseudonocardiales</taxon>
        <taxon>Pseudonocardiaceae</taxon>
        <taxon>Pseudonocardia</taxon>
    </lineage>
</organism>
<dbReference type="EMBL" id="JAGSOV010000034">
    <property type="protein sequence ID" value="MCO1656446.1"/>
    <property type="molecule type" value="Genomic_DNA"/>
</dbReference>
<name>A0ABT1A0B4_9PSEU</name>
<dbReference type="InterPro" id="IPR036388">
    <property type="entry name" value="WH-like_DNA-bd_sf"/>
</dbReference>
<dbReference type="Proteomes" id="UP001165283">
    <property type="component" value="Unassembled WGS sequence"/>
</dbReference>
<dbReference type="CDD" id="cd06170">
    <property type="entry name" value="LuxR_C_like"/>
    <property type="match status" value="1"/>
</dbReference>
<evidence type="ECO:0000259" key="4">
    <source>
        <dbReference type="PROSITE" id="PS50043"/>
    </source>
</evidence>
<keyword evidence="2" id="KW-0238">DNA-binding</keyword>